<organism evidence="1 2">
    <name type="scientific">Ascobolus immersus RN42</name>
    <dbReference type="NCBI Taxonomy" id="1160509"/>
    <lineage>
        <taxon>Eukaryota</taxon>
        <taxon>Fungi</taxon>
        <taxon>Dikarya</taxon>
        <taxon>Ascomycota</taxon>
        <taxon>Pezizomycotina</taxon>
        <taxon>Pezizomycetes</taxon>
        <taxon>Pezizales</taxon>
        <taxon>Ascobolaceae</taxon>
        <taxon>Ascobolus</taxon>
    </lineage>
</organism>
<evidence type="ECO:0000313" key="1">
    <source>
        <dbReference type="EMBL" id="RPA74004.1"/>
    </source>
</evidence>
<gene>
    <name evidence="1" type="ORF">BJ508DRAFT_313295</name>
</gene>
<protein>
    <submittedName>
        <fullName evidence="1">Uncharacterized protein</fullName>
    </submittedName>
</protein>
<dbReference type="Proteomes" id="UP000275078">
    <property type="component" value="Unassembled WGS sequence"/>
</dbReference>
<keyword evidence="2" id="KW-1185">Reference proteome</keyword>
<accession>A0A3N4HWE9</accession>
<dbReference type="EMBL" id="ML119804">
    <property type="protein sequence ID" value="RPA74004.1"/>
    <property type="molecule type" value="Genomic_DNA"/>
</dbReference>
<proteinExistence type="predicted"/>
<name>A0A3N4HWE9_ASCIM</name>
<sequence length="248" mass="27316">MTIARIQVTNKKSGGTLTLYTGSTQAIQSYRGRSYRNTTSTGCARTAKLCTKCYRKRLQLTPEMDSTSLLKEGLCSMHNHKYELNTHPICSVQMFDEALERGWVRPEMCSNWRTFEEILEPQKPLAVDTNAKVFTCIHVLNSLEEPIDASKVLVGAIEVSSRKELNMITLMFVEAHCMRPTGITSHAMPVISTSYIQSVLEVPHLGGPLSITSKASSSGNGTKVSARKEASLVRACNPDLTDSELSVA</sequence>
<evidence type="ECO:0000313" key="2">
    <source>
        <dbReference type="Proteomes" id="UP000275078"/>
    </source>
</evidence>
<reference evidence="1 2" key="1">
    <citation type="journal article" date="2018" name="Nat. Ecol. Evol.">
        <title>Pezizomycetes genomes reveal the molecular basis of ectomycorrhizal truffle lifestyle.</title>
        <authorList>
            <person name="Murat C."/>
            <person name="Payen T."/>
            <person name="Noel B."/>
            <person name="Kuo A."/>
            <person name="Morin E."/>
            <person name="Chen J."/>
            <person name="Kohler A."/>
            <person name="Krizsan K."/>
            <person name="Balestrini R."/>
            <person name="Da Silva C."/>
            <person name="Montanini B."/>
            <person name="Hainaut M."/>
            <person name="Levati E."/>
            <person name="Barry K.W."/>
            <person name="Belfiori B."/>
            <person name="Cichocki N."/>
            <person name="Clum A."/>
            <person name="Dockter R.B."/>
            <person name="Fauchery L."/>
            <person name="Guy J."/>
            <person name="Iotti M."/>
            <person name="Le Tacon F."/>
            <person name="Lindquist E.A."/>
            <person name="Lipzen A."/>
            <person name="Malagnac F."/>
            <person name="Mello A."/>
            <person name="Molinier V."/>
            <person name="Miyauchi S."/>
            <person name="Poulain J."/>
            <person name="Riccioni C."/>
            <person name="Rubini A."/>
            <person name="Sitrit Y."/>
            <person name="Splivallo R."/>
            <person name="Traeger S."/>
            <person name="Wang M."/>
            <person name="Zifcakova L."/>
            <person name="Wipf D."/>
            <person name="Zambonelli A."/>
            <person name="Paolocci F."/>
            <person name="Nowrousian M."/>
            <person name="Ottonello S."/>
            <person name="Baldrian P."/>
            <person name="Spatafora J.W."/>
            <person name="Henrissat B."/>
            <person name="Nagy L.G."/>
            <person name="Aury J.M."/>
            <person name="Wincker P."/>
            <person name="Grigoriev I.V."/>
            <person name="Bonfante P."/>
            <person name="Martin F.M."/>
        </authorList>
    </citation>
    <scope>NUCLEOTIDE SEQUENCE [LARGE SCALE GENOMIC DNA]</scope>
    <source>
        <strain evidence="1 2">RN42</strain>
    </source>
</reference>
<dbReference type="AlphaFoldDB" id="A0A3N4HWE9"/>